<name>A0A367ZKA0_9BACT</name>
<dbReference type="AlphaFoldDB" id="A0A367ZKA0"/>
<gene>
    <name evidence="1" type="ORF">OZSIB_1267</name>
</gene>
<proteinExistence type="predicted"/>
<reference evidence="1 2" key="1">
    <citation type="submission" date="2018-05" db="EMBL/GenBank/DDBJ databases">
        <title>A metagenomic window into the 2 km-deep terrestrial subsurface aquifer revealed taxonomically and functionally diverse microbial community comprising novel uncultured bacterial lineages.</title>
        <authorList>
            <person name="Kadnikov V.V."/>
            <person name="Mardanov A.V."/>
            <person name="Beletsky A.V."/>
            <person name="Banks D."/>
            <person name="Pimenov N.V."/>
            <person name="Frank Y.A."/>
            <person name="Karnachuk O.V."/>
            <person name="Ravin N.V."/>
        </authorList>
    </citation>
    <scope>NUCLEOTIDE SEQUENCE [LARGE SCALE GENOMIC DNA]</scope>
    <source>
        <strain evidence="1">BY5</strain>
    </source>
</reference>
<evidence type="ECO:0000313" key="2">
    <source>
        <dbReference type="Proteomes" id="UP000252355"/>
    </source>
</evidence>
<organism evidence="1 2">
    <name type="scientific">Candidatus Ozemobacter sibiricus</name>
    <dbReference type="NCBI Taxonomy" id="2268124"/>
    <lineage>
        <taxon>Bacteria</taxon>
        <taxon>Candidatus Ozemobacteria</taxon>
        <taxon>Candidatus Ozemobacterales</taxon>
        <taxon>Candidatus Ozemobacteraceae</taxon>
        <taxon>Candidatus Ozemobacter</taxon>
    </lineage>
</organism>
<evidence type="ECO:0000313" key="1">
    <source>
        <dbReference type="EMBL" id="RCK78545.1"/>
    </source>
</evidence>
<accession>A0A367ZKA0</accession>
<dbReference type="Proteomes" id="UP000252355">
    <property type="component" value="Unassembled WGS sequence"/>
</dbReference>
<sequence>MLETPSLDGVFCFPDHCIYRYLSPYGACLAWPKHQVA</sequence>
<protein>
    <submittedName>
        <fullName evidence="1">Uncharacterized protein</fullName>
    </submittedName>
</protein>
<dbReference type="EMBL" id="QOQW01000021">
    <property type="protein sequence ID" value="RCK78545.1"/>
    <property type="molecule type" value="Genomic_DNA"/>
</dbReference>
<comment type="caution">
    <text evidence="1">The sequence shown here is derived from an EMBL/GenBank/DDBJ whole genome shotgun (WGS) entry which is preliminary data.</text>
</comment>